<dbReference type="InterPro" id="IPR006059">
    <property type="entry name" value="SBP"/>
</dbReference>
<dbReference type="GO" id="GO:0015888">
    <property type="term" value="P:thiamine transport"/>
    <property type="evidence" value="ECO:0007669"/>
    <property type="project" value="TreeGrafter"/>
</dbReference>
<evidence type="ECO:0000313" key="7">
    <source>
        <dbReference type="EMBL" id="OQS42072.1"/>
    </source>
</evidence>
<dbReference type="RefSeq" id="WP_081555073.1">
    <property type="nucleotide sequence ID" value="NZ_MUKV01000006.1"/>
</dbReference>
<dbReference type="PANTHER" id="PTHR30006">
    <property type="entry name" value="THIAMINE-BINDING PERIPLASMIC PROTEIN-RELATED"/>
    <property type="match status" value="1"/>
</dbReference>
<feature type="chain" id="PRO_5012506467" evidence="6">
    <location>
        <begin position="23"/>
        <end position="342"/>
    </location>
</feature>
<evidence type="ECO:0000256" key="1">
    <source>
        <dbReference type="ARBA" id="ARBA00004418"/>
    </source>
</evidence>
<keyword evidence="3" id="KW-0813">Transport</keyword>
<evidence type="ECO:0000256" key="2">
    <source>
        <dbReference type="ARBA" id="ARBA00008520"/>
    </source>
</evidence>
<evidence type="ECO:0000256" key="4">
    <source>
        <dbReference type="ARBA" id="ARBA00022729"/>
    </source>
</evidence>
<evidence type="ECO:0000256" key="3">
    <source>
        <dbReference type="ARBA" id="ARBA00022448"/>
    </source>
</evidence>
<dbReference type="PANTHER" id="PTHR30006:SF3">
    <property type="entry name" value="THIAMINE-BINDING PERIPLASMIC PROTEIN"/>
    <property type="match status" value="1"/>
</dbReference>
<name>A0A1W0D5E3_9NEIS</name>
<dbReference type="GO" id="GO:0030288">
    <property type="term" value="C:outer membrane-bounded periplasmic space"/>
    <property type="evidence" value="ECO:0007669"/>
    <property type="project" value="TreeGrafter"/>
</dbReference>
<dbReference type="GO" id="GO:0030976">
    <property type="term" value="F:thiamine pyrophosphate binding"/>
    <property type="evidence" value="ECO:0007669"/>
    <property type="project" value="TreeGrafter"/>
</dbReference>
<reference evidence="7 8" key="1">
    <citation type="submission" date="2017-02" db="EMBL/GenBank/DDBJ databases">
        <title>Chromobacterium haemolyticum H5244.</title>
        <authorList>
            <person name="Gulvik C.A."/>
        </authorList>
    </citation>
    <scope>NUCLEOTIDE SEQUENCE [LARGE SCALE GENOMIC DNA]</scope>
    <source>
        <strain evidence="7 8">H5244</strain>
    </source>
</reference>
<dbReference type="PROSITE" id="PS51257">
    <property type="entry name" value="PROKAR_LIPOPROTEIN"/>
    <property type="match status" value="1"/>
</dbReference>
<evidence type="ECO:0000256" key="5">
    <source>
        <dbReference type="ARBA" id="ARBA00022764"/>
    </source>
</evidence>
<dbReference type="EMBL" id="MUKV01000006">
    <property type="protein sequence ID" value="OQS42072.1"/>
    <property type="molecule type" value="Genomic_DNA"/>
</dbReference>
<keyword evidence="4 6" id="KW-0732">Signal</keyword>
<dbReference type="Proteomes" id="UP000192721">
    <property type="component" value="Unassembled WGS sequence"/>
</dbReference>
<comment type="similarity">
    <text evidence="2">Belongs to the bacterial solute-binding protein 1 family.</text>
</comment>
<evidence type="ECO:0000313" key="8">
    <source>
        <dbReference type="Proteomes" id="UP000192721"/>
    </source>
</evidence>
<gene>
    <name evidence="7" type="ORF">B0T45_07555</name>
</gene>
<comment type="subcellular location">
    <subcellularLocation>
        <location evidence="1">Periplasm</location>
    </subcellularLocation>
</comment>
<dbReference type="GO" id="GO:0030975">
    <property type="term" value="F:thiamine binding"/>
    <property type="evidence" value="ECO:0007669"/>
    <property type="project" value="TreeGrafter"/>
</dbReference>
<dbReference type="SUPFAM" id="SSF53850">
    <property type="entry name" value="Periplasmic binding protein-like II"/>
    <property type="match status" value="1"/>
</dbReference>
<comment type="caution">
    <text evidence="7">The sequence shown here is derived from an EMBL/GenBank/DDBJ whole genome shotgun (WGS) entry which is preliminary data.</text>
</comment>
<proteinExistence type="inferred from homology"/>
<sequence>MRLHRKFLFPYCAALAACQAQALTVVSFGGANQAAQAQAYYQPFQRATGTRVLAGEYNGEMAKVKAMVEARRVSWDVLEVEAPELARGCDEGLFERLDPALAGGRAEVVDGALQPCGIGIFVWSNVLAYNADRLKTAPRGWADFWDVKRYPGKRGMRRGAKYTLEIALLADGAAAKDIYRILATPAGVERAFKKLAQLKPHIQWWEAGAQAPQYLASGDVVMSSAYNGRIASAQQEGRNLKIVWDGSLYDFVYWAVPKGAQEGVAARRFIAFASRPETQAAYSRQMAYGPINRKAMTLLAPGRQLELPPAPQNMKNAVKVDLEFWADHGESLEQRFNAWALR</sequence>
<keyword evidence="5" id="KW-0574">Periplasm</keyword>
<feature type="signal peptide" evidence="6">
    <location>
        <begin position="1"/>
        <end position="22"/>
    </location>
</feature>
<dbReference type="Gene3D" id="3.40.190.10">
    <property type="entry name" value="Periplasmic binding protein-like II"/>
    <property type="match status" value="2"/>
</dbReference>
<protein>
    <submittedName>
        <fullName evidence="7">Spermidine/putrescine ABC transporter substrate-binding protein</fullName>
    </submittedName>
</protein>
<dbReference type="Pfam" id="PF13416">
    <property type="entry name" value="SBP_bac_8"/>
    <property type="match status" value="1"/>
</dbReference>
<organism evidence="7 8">
    <name type="scientific">Chromobacterium haemolyticum</name>
    <dbReference type="NCBI Taxonomy" id="394935"/>
    <lineage>
        <taxon>Bacteria</taxon>
        <taxon>Pseudomonadati</taxon>
        <taxon>Pseudomonadota</taxon>
        <taxon>Betaproteobacteria</taxon>
        <taxon>Neisseriales</taxon>
        <taxon>Chromobacteriaceae</taxon>
        <taxon>Chromobacterium</taxon>
    </lineage>
</organism>
<dbReference type="CDD" id="cd13589">
    <property type="entry name" value="PBP2_polyamine_RpCGA009"/>
    <property type="match status" value="1"/>
</dbReference>
<evidence type="ECO:0000256" key="6">
    <source>
        <dbReference type="SAM" id="SignalP"/>
    </source>
</evidence>
<accession>A0A1W0D5E3</accession>
<dbReference type="AlphaFoldDB" id="A0A1W0D5E3"/>